<keyword evidence="10" id="KW-1185">Reference proteome</keyword>
<dbReference type="Gramene" id="TraesLAC7A03G03835130.1">
    <property type="protein sequence ID" value="TraesLAC7A03G03835130.1.CDS1"/>
    <property type="gene ID" value="TraesLAC7A03G03835130"/>
</dbReference>
<dbReference type="Gramene" id="TraesJAG7A03G03864370.1">
    <property type="protein sequence ID" value="TraesJAG7A03G03864370.1.CDS1"/>
    <property type="gene ID" value="TraesJAG7A03G03864370"/>
</dbReference>
<evidence type="ECO:0000313" key="10">
    <source>
        <dbReference type="Proteomes" id="UP000019116"/>
    </source>
</evidence>
<evidence type="ECO:0000259" key="8">
    <source>
        <dbReference type="PROSITE" id="PS00028"/>
    </source>
</evidence>
<dbReference type="Gramene" id="TraesWEE_scaffold_036597_01G000100.1">
    <property type="protein sequence ID" value="TraesWEE_scaffold_036597_01G000100.1"/>
    <property type="gene ID" value="TraesWEE_scaffold_036597_01G000100"/>
</dbReference>
<organism evidence="9">
    <name type="scientific">Triticum aestivum</name>
    <name type="common">Wheat</name>
    <dbReference type="NCBI Taxonomy" id="4565"/>
    <lineage>
        <taxon>Eukaryota</taxon>
        <taxon>Viridiplantae</taxon>
        <taxon>Streptophyta</taxon>
        <taxon>Embryophyta</taxon>
        <taxon>Tracheophyta</taxon>
        <taxon>Spermatophyta</taxon>
        <taxon>Magnoliopsida</taxon>
        <taxon>Liliopsida</taxon>
        <taxon>Poales</taxon>
        <taxon>Poaceae</taxon>
        <taxon>BOP clade</taxon>
        <taxon>Pooideae</taxon>
        <taxon>Triticodae</taxon>
        <taxon>Triticeae</taxon>
        <taxon>Triticinae</taxon>
        <taxon>Triticum</taxon>
    </lineage>
</organism>
<dbReference type="Gramene" id="TraesJUL7A03G03917810.1">
    <property type="protein sequence ID" value="TraesJUL7A03G03917810.1.CDS1"/>
    <property type="gene ID" value="TraesJUL7A03G03917810"/>
</dbReference>
<dbReference type="Gramene" id="TraesROB_scaffold_016129_01G000100.1">
    <property type="protein sequence ID" value="TraesROB_scaffold_016129_01G000100.1"/>
    <property type="gene ID" value="TraesROB_scaffold_016129_01G000100"/>
</dbReference>
<dbReference type="OMA" id="KSYWRRY"/>
<evidence type="ECO:0000256" key="4">
    <source>
        <dbReference type="ARBA" id="ARBA00022833"/>
    </source>
</evidence>
<dbReference type="Gramene" id="TraesCS7A03G0526800.1">
    <property type="protein sequence ID" value="TraesCS7A03G0526800.1.CDS1"/>
    <property type="gene ID" value="TraesCS7A03G0526800"/>
</dbReference>
<keyword evidence="2" id="KW-0479">Metal-binding</keyword>
<name>A0A3B6RH64_WHEAT</name>
<dbReference type="AlphaFoldDB" id="A0A3B6RH64"/>
<dbReference type="Gramene" id="TraesSTA7A03G03877750.1">
    <property type="protein sequence ID" value="TraesSTA7A03G03877750.1.CDS1"/>
    <property type="gene ID" value="TraesSTA7A03G03877750"/>
</dbReference>
<dbReference type="InterPro" id="IPR013087">
    <property type="entry name" value="Znf_C2H2_type"/>
</dbReference>
<dbReference type="PANTHER" id="PTHR45801:SF117">
    <property type="entry name" value="OS07G0417400 PROTEIN"/>
    <property type="match status" value="1"/>
</dbReference>
<dbReference type="Gramene" id="TraesLDM7A03G03886950.1">
    <property type="protein sequence ID" value="TraesLDM7A03G03886950.1.CDS1"/>
    <property type="gene ID" value="TraesLDM7A03G03886950"/>
</dbReference>
<evidence type="ECO:0000256" key="7">
    <source>
        <dbReference type="ARBA" id="ARBA00023242"/>
    </source>
</evidence>
<feature type="domain" description="C2H2-type" evidence="8">
    <location>
        <begin position="24"/>
        <end position="44"/>
    </location>
</feature>
<dbReference type="PROSITE" id="PS00028">
    <property type="entry name" value="ZINC_FINGER_C2H2_1"/>
    <property type="match status" value="1"/>
</dbReference>
<dbReference type="PANTHER" id="PTHR45801">
    <property type="entry name" value="OS07G0101800 PROTEIN"/>
    <property type="match status" value="1"/>
</dbReference>
<dbReference type="GO" id="GO:0008270">
    <property type="term" value="F:zinc ion binding"/>
    <property type="evidence" value="ECO:0007669"/>
    <property type="project" value="UniProtKB-KW"/>
</dbReference>
<evidence type="ECO:0000313" key="9">
    <source>
        <dbReference type="EnsemblPlants" id="TraesCS7A02G226700.1.cds1"/>
    </source>
</evidence>
<reference evidence="9" key="2">
    <citation type="submission" date="2018-10" db="UniProtKB">
        <authorList>
            <consortium name="EnsemblPlants"/>
        </authorList>
    </citation>
    <scope>IDENTIFICATION</scope>
</reference>
<dbReference type="Gramene" id="TraesCLE_scaffold_015263_01G000100.1">
    <property type="protein sequence ID" value="TraesCLE_scaffold_015263_01G000100.1"/>
    <property type="gene ID" value="TraesCLE_scaffold_015263_01G000100"/>
</dbReference>
<reference evidence="9" key="1">
    <citation type="submission" date="2018-08" db="EMBL/GenBank/DDBJ databases">
        <authorList>
            <person name="Rossello M."/>
        </authorList>
    </citation>
    <scope>NUCLEOTIDE SEQUENCE [LARGE SCALE GENOMIC DNA]</scope>
    <source>
        <strain evidence="9">cv. Chinese Spring</strain>
    </source>
</reference>
<dbReference type="Proteomes" id="UP000019116">
    <property type="component" value="Chromosome 7A"/>
</dbReference>
<proteinExistence type="predicted"/>
<dbReference type="Gramene" id="TraesRN7A0100498100.1">
    <property type="protein sequence ID" value="TraesRN7A0100498100.1"/>
    <property type="gene ID" value="TraesRN7A0100498100"/>
</dbReference>
<evidence type="ECO:0000256" key="1">
    <source>
        <dbReference type="ARBA" id="ARBA00004123"/>
    </source>
</evidence>
<keyword evidence="6" id="KW-0804">Transcription</keyword>
<evidence type="ECO:0000256" key="6">
    <source>
        <dbReference type="ARBA" id="ARBA00023163"/>
    </source>
</evidence>
<evidence type="ECO:0000256" key="5">
    <source>
        <dbReference type="ARBA" id="ARBA00023015"/>
    </source>
</evidence>
<dbReference type="GO" id="GO:0005634">
    <property type="term" value="C:nucleus"/>
    <property type="evidence" value="ECO:0007669"/>
    <property type="project" value="UniProtKB-SubCell"/>
</dbReference>
<dbReference type="Gramene" id="TraesPARA_EIv1.0_2278300.1">
    <property type="protein sequence ID" value="TraesPARA_EIv1.0_2278300.1.CDS1"/>
    <property type="gene ID" value="TraesPARA_EIv1.0_2278300"/>
</dbReference>
<dbReference type="Gramene" id="TraesNOR7A03G03925250.1">
    <property type="protein sequence ID" value="TraesNOR7A03G03925250.1.CDS1"/>
    <property type="gene ID" value="TraesNOR7A03G03925250"/>
</dbReference>
<keyword evidence="5" id="KW-0805">Transcription regulation</keyword>
<dbReference type="Gramene" id="TraesMAC7A03G03883320.1">
    <property type="protein sequence ID" value="TraesMAC7A03G03883320.1.CDS1"/>
    <property type="gene ID" value="TraesMAC7A03G03883320"/>
</dbReference>
<accession>A0A3B6RH64</accession>
<dbReference type="Gramene" id="TraesSYM7A03G03833510.1">
    <property type="protein sequence ID" value="TraesSYM7A03G03833510.1.CDS1"/>
    <property type="gene ID" value="TraesSYM7A03G03833510"/>
</dbReference>
<dbReference type="InterPro" id="IPR052426">
    <property type="entry name" value="Plant_dev_regulator"/>
</dbReference>
<evidence type="ECO:0000256" key="2">
    <source>
        <dbReference type="ARBA" id="ARBA00022723"/>
    </source>
</evidence>
<comment type="subcellular location">
    <subcellularLocation>
        <location evidence="1">Nucleus</location>
    </subcellularLocation>
</comment>
<dbReference type="EnsemblPlants" id="TraesCS7A02G226700.1">
    <property type="protein sequence ID" value="TraesCS7A02G226700.1.cds1"/>
    <property type="gene ID" value="TraesCS7A02G226700"/>
</dbReference>
<protein>
    <recommendedName>
        <fullName evidence="8">C2H2-type domain-containing protein</fullName>
    </recommendedName>
</protein>
<keyword evidence="3" id="KW-0863">Zinc-finger</keyword>
<keyword evidence="4" id="KW-0862">Zinc</keyword>
<dbReference type="Gramene" id="TraesARI7A03G03853880.1">
    <property type="protein sequence ID" value="TraesARI7A03G03853880.1.CDS1"/>
    <property type="gene ID" value="TraesARI7A03G03853880"/>
</dbReference>
<keyword evidence="7" id="KW-0539">Nucleus</keyword>
<sequence>MATGSHGSWRSNETPMIPSPVYTCSFCPRTFTNLQARGGHMTKHRQEVLENRRKHEEYMTKKAKDFSMEPLSPNTTYWRRYRKGKEKPEEIIFFPIQMSRELSEDDGGSSNVPMPYGSVATNTSMMLTVEEKEIGDEEENLNIDLTLKL</sequence>
<dbReference type="Gramene" id="TraesCS7A02G226700.1">
    <property type="protein sequence ID" value="TraesCS7A02G226700.1.cds1"/>
    <property type="gene ID" value="TraesCS7A02G226700"/>
</dbReference>
<dbReference type="Gramene" id="TraesCAD_scaffold_021952_01G000100.1">
    <property type="protein sequence ID" value="TraesCAD_scaffold_021952_01G000100.1"/>
    <property type="gene ID" value="TraesCAD_scaffold_021952_01G000100"/>
</dbReference>
<evidence type="ECO:0000256" key="3">
    <source>
        <dbReference type="ARBA" id="ARBA00022771"/>
    </source>
</evidence>